<feature type="transmembrane region" description="Helical" evidence="5">
    <location>
        <begin position="172"/>
        <end position="190"/>
    </location>
</feature>
<evidence type="ECO:0000313" key="7">
    <source>
        <dbReference type="EMBL" id="SCZ77723.1"/>
    </source>
</evidence>
<dbReference type="EMBL" id="FMWL01000003">
    <property type="protein sequence ID" value="SCZ77723.1"/>
    <property type="molecule type" value="Genomic_DNA"/>
</dbReference>
<dbReference type="GO" id="GO:0016020">
    <property type="term" value="C:membrane"/>
    <property type="evidence" value="ECO:0007669"/>
    <property type="project" value="UniProtKB-SubCell"/>
</dbReference>
<evidence type="ECO:0000313" key="8">
    <source>
        <dbReference type="Proteomes" id="UP000199208"/>
    </source>
</evidence>
<feature type="transmembrane region" description="Helical" evidence="5">
    <location>
        <begin position="202"/>
        <end position="225"/>
    </location>
</feature>
<feature type="transmembrane region" description="Helical" evidence="5">
    <location>
        <begin position="284"/>
        <end position="307"/>
    </location>
</feature>
<keyword evidence="2 5" id="KW-0812">Transmembrane</keyword>
<dbReference type="PANTHER" id="PTHR11814">
    <property type="entry name" value="SULFATE TRANSPORTER"/>
    <property type="match status" value="1"/>
</dbReference>
<dbReference type="InterPro" id="IPR001902">
    <property type="entry name" value="SLC26A/SulP_fam"/>
</dbReference>
<feature type="transmembrane region" description="Helical" evidence="5">
    <location>
        <begin position="121"/>
        <end position="143"/>
    </location>
</feature>
<dbReference type="Pfam" id="PF00916">
    <property type="entry name" value="Sulfate_transp"/>
    <property type="match status" value="1"/>
</dbReference>
<dbReference type="STRING" id="1120920.SAMN03080599_00914"/>
<organism evidence="7 8">
    <name type="scientific">Acidaminobacter hydrogenoformans DSM 2784</name>
    <dbReference type="NCBI Taxonomy" id="1120920"/>
    <lineage>
        <taxon>Bacteria</taxon>
        <taxon>Bacillati</taxon>
        <taxon>Bacillota</taxon>
        <taxon>Clostridia</taxon>
        <taxon>Peptostreptococcales</taxon>
        <taxon>Acidaminobacteraceae</taxon>
        <taxon>Acidaminobacter</taxon>
    </lineage>
</organism>
<dbReference type="Pfam" id="PF01740">
    <property type="entry name" value="STAS"/>
    <property type="match status" value="1"/>
</dbReference>
<feature type="transmembrane region" description="Helical" evidence="5">
    <location>
        <begin position="245"/>
        <end position="272"/>
    </location>
</feature>
<dbReference type="GO" id="GO:0055085">
    <property type="term" value="P:transmembrane transport"/>
    <property type="evidence" value="ECO:0007669"/>
    <property type="project" value="InterPro"/>
</dbReference>
<evidence type="ECO:0000256" key="3">
    <source>
        <dbReference type="ARBA" id="ARBA00022989"/>
    </source>
</evidence>
<protein>
    <submittedName>
        <fullName evidence="7">Sulfate permease, SulP family</fullName>
    </submittedName>
</protein>
<evidence type="ECO:0000256" key="4">
    <source>
        <dbReference type="ARBA" id="ARBA00023136"/>
    </source>
</evidence>
<gene>
    <name evidence="7" type="ORF">SAMN03080599_00914</name>
</gene>
<evidence type="ECO:0000256" key="2">
    <source>
        <dbReference type="ARBA" id="ARBA00022692"/>
    </source>
</evidence>
<accession>A0A1G5RUF6</accession>
<evidence type="ECO:0000256" key="5">
    <source>
        <dbReference type="SAM" id="Phobius"/>
    </source>
</evidence>
<dbReference type="CDD" id="cd07042">
    <property type="entry name" value="STAS_SulP_like_sulfate_transporter"/>
    <property type="match status" value="1"/>
</dbReference>
<reference evidence="7 8" key="1">
    <citation type="submission" date="2016-10" db="EMBL/GenBank/DDBJ databases">
        <authorList>
            <person name="de Groot N.N."/>
        </authorList>
    </citation>
    <scope>NUCLEOTIDE SEQUENCE [LARGE SCALE GENOMIC DNA]</scope>
    <source>
        <strain evidence="7 8">DSM 2784</strain>
    </source>
</reference>
<dbReference type="Proteomes" id="UP000199208">
    <property type="component" value="Unassembled WGS sequence"/>
</dbReference>
<evidence type="ECO:0000259" key="6">
    <source>
        <dbReference type="PROSITE" id="PS50801"/>
    </source>
</evidence>
<dbReference type="InterPro" id="IPR011547">
    <property type="entry name" value="SLC26A/SulP_dom"/>
</dbReference>
<keyword evidence="3 5" id="KW-1133">Transmembrane helix</keyword>
<name>A0A1G5RUF6_9FIRM</name>
<evidence type="ECO:0000256" key="1">
    <source>
        <dbReference type="ARBA" id="ARBA00004141"/>
    </source>
</evidence>
<comment type="subcellular location">
    <subcellularLocation>
        <location evidence="1">Membrane</location>
        <topology evidence="1">Multi-pass membrane protein</topology>
    </subcellularLocation>
</comment>
<proteinExistence type="predicted"/>
<dbReference type="OrthoDB" id="9771198at2"/>
<dbReference type="InterPro" id="IPR002645">
    <property type="entry name" value="STAS_dom"/>
</dbReference>
<dbReference type="PROSITE" id="PS50801">
    <property type="entry name" value="STAS"/>
    <property type="match status" value="1"/>
</dbReference>
<feature type="transmembrane region" description="Helical" evidence="5">
    <location>
        <begin position="79"/>
        <end position="109"/>
    </location>
</feature>
<keyword evidence="4 5" id="KW-0472">Membrane</keyword>
<keyword evidence="8" id="KW-1185">Reference proteome</keyword>
<dbReference type="InterPro" id="IPR036513">
    <property type="entry name" value="STAS_dom_sf"/>
</dbReference>
<feature type="transmembrane region" description="Helical" evidence="5">
    <location>
        <begin position="344"/>
        <end position="361"/>
    </location>
</feature>
<feature type="transmembrane region" description="Helical" evidence="5">
    <location>
        <begin position="20"/>
        <end position="41"/>
    </location>
</feature>
<sequence length="554" mass="58817">MSAFTPKLFTTLKGYTKEMFFKDLAAGIIVAIIALPLSIALGIASGVTPEQGLFTAIIAGFLISFLGGSRVQIGGPTGAFMVIVYGIVMEFGMNGLIIATIMAGFIMMAMGLFKLGSIIKFIPYPITTGFTTGIAVTIFTSQIKDFLGLQLEHNPAEFLEKVSVYAEHIDTMSWGSVLIGVLSLGILIFWPKVSRKIPGSLIALIAATAVVKLTGMDVATIGSQFGELSSAIPRPQIPTVTLADLRLLIGPAFTIAILGSIESLLSAVVADGIIGSKHRSNMELVAQGVANIASGLFGGIPATGAIARTVANIKNGGSTPVAGMIHAVVLLLIMLLFMPLAKMIPLSALAAILIIVAYNMSNWREFAEYFHAPKSDMLVLLTTFFITVIFDLVLAIEVGMVMAAFLFMKRMSDVADVSYVVLDAGEEGDQPSQGGEGAGMGIRQGLVLPKGVIAYEISGPFFFGAADKFIDNLGALDDHAKAVLLIMDKVPAMDATALFAFRSFKQMCNRHHVELYIVGINEQPRSVLEKAGVIEKIGADHFYPTLASALKQIA</sequence>
<feature type="domain" description="STAS" evidence="6">
    <location>
        <begin position="451"/>
        <end position="553"/>
    </location>
</feature>
<dbReference type="RefSeq" id="WP_092589706.1">
    <property type="nucleotide sequence ID" value="NZ_FMWL01000003.1"/>
</dbReference>
<dbReference type="SUPFAM" id="SSF52091">
    <property type="entry name" value="SpoIIaa-like"/>
    <property type="match status" value="1"/>
</dbReference>
<dbReference type="Gene3D" id="3.30.750.24">
    <property type="entry name" value="STAS domain"/>
    <property type="match status" value="1"/>
</dbReference>
<feature type="transmembrane region" description="Helical" evidence="5">
    <location>
        <begin position="381"/>
        <end position="407"/>
    </location>
</feature>
<dbReference type="AlphaFoldDB" id="A0A1G5RUF6"/>
<feature type="transmembrane region" description="Helical" evidence="5">
    <location>
        <begin position="53"/>
        <end position="73"/>
    </location>
</feature>